<reference evidence="3" key="1">
    <citation type="submission" date="2018-11" db="EMBL/GenBank/DDBJ databases">
        <authorList>
            <person name="Alioto T."/>
            <person name="Alioto T."/>
        </authorList>
    </citation>
    <scope>NUCLEOTIDE SEQUENCE</scope>
</reference>
<name>A0A8B6FQ21_MYTGA</name>
<organism evidence="3 4">
    <name type="scientific">Mytilus galloprovincialis</name>
    <name type="common">Mediterranean mussel</name>
    <dbReference type="NCBI Taxonomy" id="29158"/>
    <lineage>
        <taxon>Eukaryota</taxon>
        <taxon>Metazoa</taxon>
        <taxon>Spiralia</taxon>
        <taxon>Lophotrochozoa</taxon>
        <taxon>Mollusca</taxon>
        <taxon>Bivalvia</taxon>
        <taxon>Autobranchia</taxon>
        <taxon>Pteriomorphia</taxon>
        <taxon>Mytilida</taxon>
        <taxon>Mytiloidea</taxon>
        <taxon>Mytilidae</taxon>
        <taxon>Mytilinae</taxon>
        <taxon>Mytilus</taxon>
    </lineage>
</organism>
<dbReference type="OrthoDB" id="550577at2759"/>
<feature type="signal peptide" evidence="2">
    <location>
        <begin position="1"/>
        <end position="27"/>
    </location>
</feature>
<dbReference type="EMBL" id="UYJE01007236">
    <property type="protein sequence ID" value="VDI52895.1"/>
    <property type="molecule type" value="Genomic_DNA"/>
</dbReference>
<sequence>MAQHYYFVMFMGLFSSLDILLFRNASAFLIDVKANNPSSTTDPQSSQQRTEIISFQRDMNLLKQEVEILKRYHPNYPSEEISQIKSVILSLKETMHELKSEVISLQIAKSDLIEELKQVRKEMYRAGNKTAKLETKCAAIQRDLSQLTTNKTKELENSIDILKKSVSTNISSLNQKNSYTDAQLKLMSFTTNSCCQNVKVLLNKTHLLTSLPPKTMRPFTTTTSKVNNAMIASSVIQLRTTIASKKCSDTRRTVIFIQEYAVSGQNLFIRGGIDERHRSGCIDVPVASMSNCSIPIQSHDLGSSGHFAAYNAWRKGDNFLDWHGPEPGQGTFQEKGAPGTPAVWTTNNLSDGRYNKLNTFGEHYWLVDIDMDCCKTINDWFEVKAFMDNHANNKNILDKGIWESNIFQGFSPCSGSERTPYESVNHWAKCGIMNVFHFNQKACQIYPLN</sequence>
<comment type="caution">
    <text evidence="3">The sequence shown here is derived from an EMBL/GenBank/DDBJ whole genome shotgun (WGS) entry which is preliminary data.</text>
</comment>
<feature type="coiled-coil region" evidence="1">
    <location>
        <begin position="95"/>
        <end position="122"/>
    </location>
</feature>
<evidence type="ECO:0000256" key="2">
    <source>
        <dbReference type="SAM" id="SignalP"/>
    </source>
</evidence>
<proteinExistence type="predicted"/>
<feature type="chain" id="PRO_5032338421" evidence="2">
    <location>
        <begin position="28"/>
        <end position="449"/>
    </location>
</feature>
<gene>
    <name evidence="3" type="ORF">MGAL_10B083136</name>
</gene>
<keyword evidence="4" id="KW-1185">Reference proteome</keyword>
<evidence type="ECO:0000313" key="4">
    <source>
        <dbReference type="Proteomes" id="UP000596742"/>
    </source>
</evidence>
<protein>
    <submittedName>
        <fullName evidence="3">Uncharacterized protein</fullName>
    </submittedName>
</protein>
<accession>A0A8B6FQ21</accession>
<evidence type="ECO:0000313" key="3">
    <source>
        <dbReference type="EMBL" id="VDI52895.1"/>
    </source>
</evidence>
<evidence type="ECO:0000256" key="1">
    <source>
        <dbReference type="SAM" id="Coils"/>
    </source>
</evidence>
<dbReference type="Proteomes" id="UP000596742">
    <property type="component" value="Unassembled WGS sequence"/>
</dbReference>
<keyword evidence="2" id="KW-0732">Signal</keyword>
<keyword evidence="1" id="KW-0175">Coiled coil</keyword>
<dbReference type="AlphaFoldDB" id="A0A8B6FQ21"/>